<dbReference type="PANTHER" id="PTHR30015">
    <property type="entry name" value="MRR RESTRICTION SYSTEM PROTEIN"/>
    <property type="match status" value="1"/>
</dbReference>
<evidence type="ECO:0000313" key="4">
    <source>
        <dbReference type="EMBL" id="SHL35255.1"/>
    </source>
</evidence>
<evidence type="ECO:0000313" key="6">
    <source>
        <dbReference type="Proteomes" id="UP000184203"/>
    </source>
</evidence>
<dbReference type="Proteomes" id="UP000003751">
    <property type="component" value="Unassembled WGS sequence"/>
</dbReference>
<dbReference type="AlphaFoldDB" id="E7QWS1"/>
<dbReference type="GO" id="GO:0015666">
    <property type="term" value="F:restriction endodeoxyribonuclease activity"/>
    <property type="evidence" value="ECO:0007669"/>
    <property type="project" value="TreeGrafter"/>
</dbReference>
<dbReference type="GO" id="GO:0003677">
    <property type="term" value="F:DNA binding"/>
    <property type="evidence" value="ECO:0007669"/>
    <property type="project" value="InterPro"/>
</dbReference>
<keyword evidence="6" id="KW-1185">Reference proteome</keyword>
<evidence type="ECO:0000259" key="2">
    <source>
        <dbReference type="Pfam" id="PF04471"/>
    </source>
</evidence>
<protein>
    <submittedName>
        <fullName evidence="3">Restriction endonuclease</fullName>
    </submittedName>
</protein>
<proteinExistence type="predicted"/>
<dbReference type="Pfam" id="PF04471">
    <property type="entry name" value="Mrr_cat"/>
    <property type="match status" value="1"/>
</dbReference>
<evidence type="ECO:0000256" key="1">
    <source>
        <dbReference type="SAM" id="MobiDB-lite"/>
    </source>
</evidence>
<dbReference type="InterPro" id="IPR011335">
    <property type="entry name" value="Restrct_endonuc-II-like"/>
</dbReference>
<accession>E7QWS1</accession>
<dbReference type="eggNOG" id="arCOG02782">
    <property type="taxonomic scope" value="Archaea"/>
</dbReference>
<keyword evidence="3" id="KW-0255">Endonuclease</keyword>
<keyword evidence="3" id="KW-0540">Nuclease</keyword>
<dbReference type="Gene3D" id="3.40.1350.10">
    <property type="match status" value="1"/>
</dbReference>
<dbReference type="Proteomes" id="UP000184203">
    <property type="component" value="Unassembled WGS sequence"/>
</dbReference>
<name>E7QWS1_HALPU</name>
<evidence type="ECO:0000313" key="3">
    <source>
        <dbReference type="EMBL" id="EFW91167.1"/>
    </source>
</evidence>
<reference evidence="3 5" key="1">
    <citation type="journal article" date="2014" name="ISME J.">
        <title>Trehalose/2-sulfotrehalose biosynthesis and glycine-betaine uptake are widely spread mechanisms for osmoadaptation in the Halobacteriales.</title>
        <authorList>
            <person name="Youssef N.H."/>
            <person name="Savage-Ashlock K.N."/>
            <person name="McCully A.L."/>
            <person name="Luedtke B."/>
            <person name="Shaw E.I."/>
            <person name="Hoff W.D."/>
            <person name="Elshahed M.S."/>
        </authorList>
    </citation>
    <scope>NUCLEOTIDE SEQUENCE [LARGE SCALE GENOMIC DNA]</scope>
    <source>
        <strain evidence="3 5">DX253</strain>
    </source>
</reference>
<reference evidence="6" key="3">
    <citation type="submission" date="2016-11" db="EMBL/GenBank/DDBJ databases">
        <authorList>
            <person name="Varghese N."/>
            <person name="Submissions S."/>
        </authorList>
    </citation>
    <scope>NUCLEOTIDE SEQUENCE [LARGE SCALE GENOMIC DNA]</scope>
    <source>
        <strain evidence="6">DX253</strain>
    </source>
</reference>
<sequence length="326" mass="37793">MKTGKESNITTDQILPLLQQLNGYEFEEFVSDLWSFRGWETEVTSQSGDKGIDIIATKSFPYPKKTLIQTKRYGTDSSVSGPELQKYASLKQRDSVDEVIVITTSRFTNQARSLAQEFNIKLVNGDTLSELVVEMSAEELVESYVDDRREETIQIEENTPTVPTDHKPSSSLNIVDECDLFRAKLLGYEYIKTSQAKIRRPKEFKGYFLAMELTNLSKYDLSIHPWSDLSIYGDDGFTYNPKKKFAKDRYFPGNWQVNIPVISAQSKARFATYIEAPSETSITKIRYKRRTQTVFKDYRFPDDFPQQERERRRDTHERTQRDAISV</sequence>
<feature type="domain" description="Restriction endonuclease type IV Mrr" evidence="2">
    <location>
        <begin position="18"/>
        <end position="131"/>
    </location>
</feature>
<dbReference type="RefSeq" id="WP_007981562.1">
    <property type="nucleotide sequence ID" value="NZ_AEMG01000018.1"/>
</dbReference>
<dbReference type="InterPro" id="IPR011856">
    <property type="entry name" value="tRNA_endonuc-like_dom_sf"/>
</dbReference>
<dbReference type="EMBL" id="FRAN01000006">
    <property type="protein sequence ID" value="SHL35255.1"/>
    <property type="molecule type" value="Genomic_DNA"/>
</dbReference>
<keyword evidence="3" id="KW-0378">Hydrolase</keyword>
<dbReference type="InterPro" id="IPR007560">
    <property type="entry name" value="Restrct_endonuc_IV_Mrr"/>
</dbReference>
<evidence type="ECO:0000313" key="5">
    <source>
        <dbReference type="Proteomes" id="UP000003751"/>
    </source>
</evidence>
<dbReference type="GO" id="GO:0009307">
    <property type="term" value="P:DNA restriction-modification system"/>
    <property type="evidence" value="ECO:0007669"/>
    <property type="project" value="InterPro"/>
</dbReference>
<reference evidence="4" key="2">
    <citation type="submission" date="2016-11" db="EMBL/GenBank/DDBJ databases">
        <authorList>
            <person name="Jaros S."/>
            <person name="Januszkiewicz K."/>
            <person name="Wedrychowicz H."/>
        </authorList>
    </citation>
    <scope>NUCLEOTIDE SEQUENCE [LARGE SCALE GENOMIC DNA]</scope>
    <source>
        <strain evidence="4">DX253</strain>
    </source>
</reference>
<dbReference type="PANTHER" id="PTHR30015:SF7">
    <property type="entry name" value="TYPE IV METHYL-DIRECTED RESTRICTION ENZYME ECOKMRR"/>
    <property type="match status" value="1"/>
</dbReference>
<dbReference type="EMBL" id="AEMG01000018">
    <property type="protein sequence ID" value="EFW91167.1"/>
    <property type="molecule type" value="Genomic_DNA"/>
</dbReference>
<dbReference type="SUPFAM" id="SSF52980">
    <property type="entry name" value="Restriction endonuclease-like"/>
    <property type="match status" value="1"/>
</dbReference>
<feature type="region of interest" description="Disordered" evidence="1">
    <location>
        <begin position="305"/>
        <end position="326"/>
    </location>
</feature>
<dbReference type="InterPro" id="IPR052906">
    <property type="entry name" value="Type_IV_Methyl-Rstrct_Enzyme"/>
</dbReference>
<gene>
    <name evidence="4" type="ORF">SAMN05444342_3618</name>
    <name evidence="3" type="ORF">ZOD2009_16296</name>
</gene>
<dbReference type="OrthoDB" id="141004at2157"/>
<organism evidence="3 5">
    <name type="scientific">Haladaptatus paucihalophilus DX253</name>
    <dbReference type="NCBI Taxonomy" id="797209"/>
    <lineage>
        <taxon>Archaea</taxon>
        <taxon>Methanobacteriati</taxon>
        <taxon>Methanobacteriota</taxon>
        <taxon>Stenosarchaea group</taxon>
        <taxon>Halobacteria</taxon>
        <taxon>Halobacteriales</taxon>
        <taxon>Haladaptataceae</taxon>
        <taxon>Haladaptatus</taxon>
    </lineage>
</organism>